<protein>
    <submittedName>
        <fullName evidence="2">Uncharacterized protein</fullName>
    </submittedName>
</protein>
<gene>
    <name evidence="2" type="ORF">M413DRAFT_21137</name>
</gene>
<name>A0A0C2Z6L4_HEBCY</name>
<dbReference type="Proteomes" id="UP000053424">
    <property type="component" value="Unassembled WGS sequence"/>
</dbReference>
<dbReference type="EMBL" id="KN831768">
    <property type="protein sequence ID" value="KIM48822.1"/>
    <property type="molecule type" value="Genomic_DNA"/>
</dbReference>
<organism evidence="2 3">
    <name type="scientific">Hebeloma cylindrosporum</name>
    <dbReference type="NCBI Taxonomy" id="76867"/>
    <lineage>
        <taxon>Eukaryota</taxon>
        <taxon>Fungi</taxon>
        <taxon>Dikarya</taxon>
        <taxon>Basidiomycota</taxon>
        <taxon>Agaricomycotina</taxon>
        <taxon>Agaricomycetes</taxon>
        <taxon>Agaricomycetidae</taxon>
        <taxon>Agaricales</taxon>
        <taxon>Agaricineae</taxon>
        <taxon>Hymenogastraceae</taxon>
        <taxon>Hebeloma</taxon>
    </lineage>
</organism>
<evidence type="ECO:0000313" key="2">
    <source>
        <dbReference type="EMBL" id="KIM48822.1"/>
    </source>
</evidence>
<reference evidence="3" key="2">
    <citation type="submission" date="2015-01" db="EMBL/GenBank/DDBJ databases">
        <title>Evolutionary Origins and Diversification of the Mycorrhizal Mutualists.</title>
        <authorList>
            <consortium name="DOE Joint Genome Institute"/>
            <consortium name="Mycorrhizal Genomics Consortium"/>
            <person name="Kohler A."/>
            <person name="Kuo A."/>
            <person name="Nagy L.G."/>
            <person name="Floudas D."/>
            <person name="Copeland A."/>
            <person name="Barry K.W."/>
            <person name="Cichocki N."/>
            <person name="Veneault-Fourrey C."/>
            <person name="LaButti K."/>
            <person name="Lindquist E.A."/>
            <person name="Lipzen A."/>
            <person name="Lundell T."/>
            <person name="Morin E."/>
            <person name="Murat C."/>
            <person name="Riley R."/>
            <person name="Ohm R."/>
            <person name="Sun H."/>
            <person name="Tunlid A."/>
            <person name="Henrissat B."/>
            <person name="Grigoriev I.V."/>
            <person name="Hibbett D.S."/>
            <person name="Martin F."/>
        </authorList>
    </citation>
    <scope>NUCLEOTIDE SEQUENCE [LARGE SCALE GENOMIC DNA]</scope>
    <source>
        <strain evidence="3">h7</strain>
    </source>
</reference>
<feature type="region of interest" description="Disordered" evidence="1">
    <location>
        <begin position="17"/>
        <end position="36"/>
    </location>
</feature>
<sequence>MLELQVTAASFRRINAVDPSIQQSDKPKSQKDHAGHQKLIQERDAGWTFFLGCYTIPKGTCMYKCHKLRIDSLLENKKVTCKVNQAMADQAQEDVLTQVKAVQGSSKAILRASQQQKQKGKNQKRRRRLESATTEELVHTCESFKKLSKILRITAPVASSSTMQNDAADPVASSIPTPLMKTTCSPMLKQQMTLTRQQKRNTKICSTCIYNIRDWHG</sequence>
<evidence type="ECO:0000313" key="3">
    <source>
        <dbReference type="Proteomes" id="UP000053424"/>
    </source>
</evidence>
<dbReference type="HOGENOM" id="CLU_1272433_0_0_1"/>
<accession>A0A0C2Z6L4</accession>
<dbReference type="AlphaFoldDB" id="A0A0C2Z6L4"/>
<proteinExistence type="predicted"/>
<feature type="compositionally biased region" description="Basic residues" evidence="1">
    <location>
        <begin position="118"/>
        <end position="128"/>
    </location>
</feature>
<feature type="compositionally biased region" description="Basic and acidic residues" evidence="1">
    <location>
        <begin position="25"/>
        <end position="36"/>
    </location>
</feature>
<feature type="region of interest" description="Disordered" evidence="1">
    <location>
        <begin position="111"/>
        <end position="132"/>
    </location>
</feature>
<evidence type="ECO:0000256" key="1">
    <source>
        <dbReference type="SAM" id="MobiDB-lite"/>
    </source>
</evidence>
<reference evidence="2 3" key="1">
    <citation type="submission" date="2014-04" db="EMBL/GenBank/DDBJ databases">
        <authorList>
            <consortium name="DOE Joint Genome Institute"/>
            <person name="Kuo A."/>
            <person name="Gay G."/>
            <person name="Dore J."/>
            <person name="Kohler A."/>
            <person name="Nagy L.G."/>
            <person name="Floudas D."/>
            <person name="Copeland A."/>
            <person name="Barry K.W."/>
            <person name="Cichocki N."/>
            <person name="Veneault-Fourrey C."/>
            <person name="LaButti K."/>
            <person name="Lindquist E.A."/>
            <person name="Lipzen A."/>
            <person name="Lundell T."/>
            <person name="Morin E."/>
            <person name="Murat C."/>
            <person name="Sun H."/>
            <person name="Tunlid A."/>
            <person name="Henrissat B."/>
            <person name="Grigoriev I.V."/>
            <person name="Hibbett D.S."/>
            <person name="Martin F."/>
            <person name="Nordberg H.P."/>
            <person name="Cantor M.N."/>
            <person name="Hua S.X."/>
        </authorList>
    </citation>
    <scope>NUCLEOTIDE SEQUENCE [LARGE SCALE GENOMIC DNA]</scope>
    <source>
        <strain evidence="3">h7</strain>
    </source>
</reference>
<keyword evidence="3" id="KW-1185">Reference proteome</keyword>